<keyword evidence="2 4" id="KW-0238">DNA-binding</keyword>
<dbReference type="Pfam" id="PF00440">
    <property type="entry name" value="TetR_N"/>
    <property type="match status" value="1"/>
</dbReference>
<dbReference type="EMBL" id="AFWE01000057">
    <property type="protein sequence ID" value="EGU40073.1"/>
    <property type="molecule type" value="Genomic_DNA"/>
</dbReference>
<dbReference type="InterPro" id="IPR036271">
    <property type="entry name" value="Tet_transcr_reg_TetR-rel_C_sf"/>
</dbReference>
<comment type="caution">
    <text evidence="6">The sequence shown here is derived from an EMBL/GenBank/DDBJ whole genome shotgun (WGS) entry which is preliminary data.</text>
</comment>
<evidence type="ECO:0000256" key="2">
    <source>
        <dbReference type="ARBA" id="ARBA00023125"/>
    </source>
</evidence>
<keyword evidence="1" id="KW-0805">Transcription regulation</keyword>
<reference evidence="6 7" key="1">
    <citation type="journal article" date="2012" name="Int. J. Syst. Evol. Microbiol.">
        <title>Vibrio caribbeanicus sp. nov., isolated from the marine sponge Scleritoderma cyanea.</title>
        <authorList>
            <person name="Hoffmann M."/>
            <person name="Monday S.R."/>
            <person name="Allard M.W."/>
            <person name="Strain E.A."/>
            <person name="Whittaker P."/>
            <person name="Naum M."/>
            <person name="McCarthy P.J."/>
            <person name="Lopez J.V."/>
            <person name="Fischer M."/>
            <person name="Brown E.W."/>
        </authorList>
    </citation>
    <scope>NUCLEOTIDE SEQUENCE [LARGE SCALE GENOMIC DNA]</scope>
    <source>
        <strain evidence="6 7">LMG 19158</strain>
    </source>
</reference>
<accession>F9RK71</accession>
<proteinExistence type="predicted"/>
<gene>
    <name evidence="6" type="ORF">VIS19158_04786</name>
</gene>
<evidence type="ECO:0000256" key="3">
    <source>
        <dbReference type="ARBA" id="ARBA00023163"/>
    </source>
</evidence>
<keyword evidence="3" id="KW-0804">Transcription</keyword>
<feature type="DNA-binding region" description="H-T-H motif" evidence="4">
    <location>
        <begin position="25"/>
        <end position="44"/>
    </location>
</feature>
<name>F9RK71_9VIBR</name>
<evidence type="ECO:0000256" key="4">
    <source>
        <dbReference type="PROSITE-ProRule" id="PRU00335"/>
    </source>
</evidence>
<protein>
    <recommendedName>
        <fullName evidence="5">HTH tetR-type domain-containing protein</fullName>
    </recommendedName>
</protein>
<dbReference type="InterPro" id="IPR009057">
    <property type="entry name" value="Homeodomain-like_sf"/>
</dbReference>
<dbReference type="SUPFAM" id="SSF46689">
    <property type="entry name" value="Homeodomain-like"/>
    <property type="match status" value="1"/>
</dbReference>
<evidence type="ECO:0000313" key="6">
    <source>
        <dbReference type="EMBL" id="EGU40073.1"/>
    </source>
</evidence>
<dbReference type="PROSITE" id="PS50977">
    <property type="entry name" value="HTH_TETR_2"/>
    <property type="match status" value="1"/>
</dbReference>
<dbReference type="Gene3D" id="1.10.357.10">
    <property type="entry name" value="Tetracycline Repressor, domain 2"/>
    <property type="match status" value="1"/>
</dbReference>
<dbReference type="Proteomes" id="UP000004349">
    <property type="component" value="Unassembled WGS sequence"/>
</dbReference>
<evidence type="ECO:0000313" key="7">
    <source>
        <dbReference type="Proteomes" id="UP000004349"/>
    </source>
</evidence>
<dbReference type="RefSeq" id="WP_005593526.1">
    <property type="nucleotide sequence ID" value="NZ_AFWE01000057.1"/>
</dbReference>
<dbReference type="eggNOG" id="COG1309">
    <property type="taxonomic scope" value="Bacteria"/>
</dbReference>
<feature type="domain" description="HTH tetR-type" evidence="5">
    <location>
        <begin position="2"/>
        <end position="62"/>
    </location>
</feature>
<dbReference type="InterPro" id="IPR023772">
    <property type="entry name" value="DNA-bd_HTH_TetR-type_CS"/>
</dbReference>
<evidence type="ECO:0000256" key="1">
    <source>
        <dbReference type="ARBA" id="ARBA00023015"/>
    </source>
</evidence>
<dbReference type="PROSITE" id="PS01081">
    <property type="entry name" value="HTH_TETR_1"/>
    <property type="match status" value="1"/>
</dbReference>
<organism evidence="6 7">
    <name type="scientific">Vibrio scophthalmi LMG 19158</name>
    <dbReference type="NCBI Taxonomy" id="870967"/>
    <lineage>
        <taxon>Bacteria</taxon>
        <taxon>Pseudomonadati</taxon>
        <taxon>Pseudomonadota</taxon>
        <taxon>Gammaproteobacteria</taxon>
        <taxon>Vibrionales</taxon>
        <taxon>Vibrionaceae</taxon>
        <taxon>Vibrio</taxon>
    </lineage>
</organism>
<dbReference type="AlphaFoldDB" id="F9RK71"/>
<sequence>MKDKELILIDKVMQSCSEAGFHFLSVDAIAKESGVSKATIYKYFDSKEQLFARSLEAYKDKALAYLKSLYEDDNLSLEEKIDLRFDMLKKKIMPNFNGCLFQLAYTEYCNQDDEIANACHDFKKKTQQLLSSLLSNNNISNATEKSIMAEMIYNGLLASLQINKDDGLIDNAKSLYKKVIFDTYSLHSQR</sequence>
<dbReference type="PANTHER" id="PTHR47506:SF1">
    <property type="entry name" value="HTH-TYPE TRANSCRIPTIONAL REGULATOR YJDC"/>
    <property type="match status" value="1"/>
</dbReference>
<evidence type="ECO:0000259" key="5">
    <source>
        <dbReference type="PROSITE" id="PS50977"/>
    </source>
</evidence>
<dbReference type="SUPFAM" id="SSF48498">
    <property type="entry name" value="Tetracyclin repressor-like, C-terminal domain"/>
    <property type="match status" value="1"/>
</dbReference>
<dbReference type="PANTHER" id="PTHR47506">
    <property type="entry name" value="TRANSCRIPTIONAL REGULATORY PROTEIN"/>
    <property type="match status" value="1"/>
</dbReference>
<dbReference type="GO" id="GO:0003677">
    <property type="term" value="F:DNA binding"/>
    <property type="evidence" value="ECO:0007669"/>
    <property type="project" value="UniProtKB-UniRule"/>
</dbReference>
<dbReference type="InterPro" id="IPR001647">
    <property type="entry name" value="HTH_TetR"/>
</dbReference>
<dbReference type="PRINTS" id="PR00455">
    <property type="entry name" value="HTHTETR"/>
</dbReference>